<feature type="compositionally biased region" description="Basic and acidic residues" evidence="1">
    <location>
        <begin position="94"/>
        <end position="114"/>
    </location>
</feature>
<dbReference type="Gene3D" id="2.60.40.150">
    <property type="entry name" value="C2 domain"/>
    <property type="match status" value="1"/>
</dbReference>
<dbReference type="OrthoDB" id="73919at2759"/>
<dbReference type="EMBL" id="NMUH01001189">
    <property type="protein sequence ID" value="MQL89913.1"/>
    <property type="molecule type" value="Genomic_DNA"/>
</dbReference>
<comment type="caution">
    <text evidence="3">The sequence shown here is derived from an EMBL/GenBank/DDBJ whole genome shotgun (WGS) entry which is preliminary data.</text>
</comment>
<evidence type="ECO:0000259" key="2">
    <source>
        <dbReference type="Pfam" id="PF00168"/>
    </source>
</evidence>
<dbReference type="InterPro" id="IPR035892">
    <property type="entry name" value="C2_domain_sf"/>
</dbReference>
<proteinExistence type="predicted"/>
<dbReference type="InterPro" id="IPR000008">
    <property type="entry name" value="C2_dom"/>
</dbReference>
<feature type="domain" description="C2" evidence="2">
    <location>
        <begin position="26"/>
        <end position="56"/>
    </location>
</feature>
<keyword evidence="4" id="KW-1185">Reference proteome</keyword>
<reference evidence="3" key="1">
    <citation type="submission" date="2017-07" db="EMBL/GenBank/DDBJ databases">
        <title>Taro Niue Genome Assembly and Annotation.</title>
        <authorList>
            <person name="Atibalentja N."/>
            <person name="Keating K."/>
            <person name="Fields C.J."/>
        </authorList>
    </citation>
    <scope>NUCLEOTIDE SEQUENCE</scope>
    <source>
        <strain evidence="3">Niue_2</strain>
        <tissue evidence="3">Leaf</tissue>
    </source>
</reference>
<evidence type="ECO:0000256" key="1">
    <source>
        <dbReference type="SAM" id="MobiDB-lite"/>
    </source>
</evidence>
<dbReference type="AlphaFoldDB" id="A0A843VBH8"/>
<protein>
    <recommendedName>
        <fullName evidence="2">C2 domain-containing protein</fullName>
    </recommendedName>
</protein>
<organism evidence="3 4">
    <name type="scientific">Colocasia esculenta</name>
    <name type="common">Wild taro</name>
    <name type="synonym">Arum esculentum</name>
    <dbReference type="NCBI Taxonomy" id="4460"/>
    <lineage>
        <taxon>Eukaryota</taxon>
        <taxon>Viridiplantae</taxon>
        <taxon>Streptophyta</taxon>
        <taxon>Embryophyta</taxon>
        <taxon>Tracheophyta</taxon>
        <taxon>Spermatophyta</taxon>
        <taxon>Magnoliopsida</taxon>
        <taxon>Liliopsida</taxon>
        <taxon>Araceae</taxon>
        <taxon>Aroideae</taxon>
        <taxon>Colocasieae</taxon>
        <taxon>Colocasia</taxon>
    </lineage>
</organism>
<feature type="non-terminal residue" evidence="3">
    <location>
        <position position="1"/>
    </location>
</feature>
<dbReference type="SUPFAM" id="SSF49562">
    <property type="entry name" value="C2 domain (Calcium/lipid-binding domain, CaLB)"/>
    <property type="match status" value="1"/>
</dbReference>
<gene>
    <name evidence="3" type="ORF">Taro_022495</name>
</gene>
<accession>A0A843VBH8</accession>
<dbReference type="Pfam" id="PF00168">
    <property type="entry name" value="C2"/>
    <property type="match status" value="1"/>
</dbReference>
<dbReference type="Proteomes" id="UP000652761">
    <property type="component" value="Unassembled WGS sequence"/>
</dbReference>
<feature type="region of interest" description="Disordered" evidence="1">
    <location>
        <begin position="82"/>
        <end position="114"/>
    </location>
</feature>
<sequence length="136" mass="15347">MSLTTAQGWPCAAHLFGGYFSGRLAATQKLKTCVIRKDVNPEWNEDLILTIEDPAQLVKLESAEVSPPSFDQKAEELEKMKSLAIREEEDEEDKDRMKGLKEPEDSAIKADGFRDDSEQIMREVREAVLATRFATD</sequence>
<name>A0A843VBH8_COLES</name>
<evidence type="ECO:0000313" key="3">
    <source>
        <dbReference type="EMBL" id="MQL89913.1"/>
    </source>
</evidence>
<evidence type="ECO:0000313" key="4">
    <source>
        <dbReference type="Proteomes" id="UP000652761"/>
    </source>
</evidence>